<accession>A0A8J6XIE1</accession>
<gene>
    <name evidence="2" type="ORF">ICL16_14890</name>
</gene>
<proteinExistence type="predicted"/>
<sequence>MTTSQPPTIEERLSRLENLFANVGETVVQHDATIDVLVANIQQLTENLNNLTEQTNRNINNLAEQAAQDRQQAAIDRQEFRRQADQDRQEFRQEIRQIWEYLRNRNGGSGSPA</sequence>
<dbReference type="AlphaFoldDB" id="A0A8J6XIE1"/>
<feature type="coiled-coil region" evidence="1">
    <location>
        <begin position="34"/>
        <end position="83"/>
    </location>
</feature>
<organism evidence="2 3">
    <name type="scientific">Iningainema tapete BLCC-T55</name>
    <dbReference type="NCBI Taxonomy" id="2748662"/>
    <lineage>
        <taxon>Bacteria</taxon>
        <taxon>Bacillati</taxon>
        <taxon>Cyanobacteriota</taxon>
        <taxon>Cyanophyceae</taxon>
        <taxon>Nostocales</taxon>
        <taxon>Scytonemataceae</taxon>
        <taxon>Iningainema tapete</taxon>
    </lineage>
</organism>
<dbReference type="EMBL" id="JACXAE010000052">
    <property type="protein sequence ID" value="MBD2773322.1"/>
    <property type="molecule type" value="Genomic_DNA"/>
</dbReference>
<evidence type="ECO:0000313" key="2">
    <source>
        <dbReference type="EMBL" id="MBD2773322.1"/>
    </source>
</evidence>
<reference evidence="2" key="1">
    <citation type="submission" date="2020-09" db="EMBL/GenBank/DDBJ databases">
        <title>Iningainema tapete sp. nov. (Scytonemataceae, Cyanobacteria) from greenhouses in central Florida (USA) produces two types of nodularin with biosynthetic potential for microcystin-LR and anabaenopeptins.</title>
        <authorList>
            <person name="Berthold D.E."/>
            <person name="Lefler F.W."/>
            <person name="Huang I.-S."/>
            <person name="Abdulla H."/>
            <person name="Zimba P.V."/>
            <person name="Laughinghouse H.D. IV."/>
        </authorList>
    </citation>
    <scope>NUCLEOTIDE SEQUENCE</scope>
    <source>
        <strain evidence="2">BLCCT55</strain>
    </source>
</reference>
<protein>
    <submittedName>
        <fullName evidence="2">Uncharacterized protein</fullName>
    </submittedName>
</protein>
<evidence type="ECO:0000313" key="3">
    <source>
        <dbReference type="Proteomes" id="UP000629098"/>
    </source>
</evidence>
<dbReference type="Proteomes" id="UP000629098">
    <property type="component" value="Unassembled WGS sequence"/>
</dbReference>
<dbReference type="Gene3D" id="1.20.120.20">
    <property type="entry name" value="Apolipoprotein"/>
    <property type="match status" value="1"/>
</dbReference>
<dbReference type="RefSeq" id="WP_190828965.1">
    <property type="nucleotide sequence ID" value="NZ_CAWPPI010000052.1"/>
</dbReference>
<name>A0A8J6XIE1_9CYAN</name>
<comment type="caution">
    <text evidence="2">The sequence shown here is derived from an EMBL/GenBank/DDBJ whole genome shotgun (WGS) entry which is preliminary data.</text>
</comment>
<keyword evidence="1" id="KW-0175">Coiled coil</keyword>
<evidence type="ECO:0000256" key="1">
    <source>
        <dbReference type="SAM" id="Coils"/>
    </source>
</evidence>
<keyword evidence="3" id="KW-1185">Reference proteome</keyword>